<dbReference type="KEGG" id="mcee:MCEL_18700"/>
<feature type="domain" description="Integrase catalytic" evidence="2">
    <location>
        <begin position="142"/>
        <end position="318"/>
    </location>
</feature>
<dbReference type="Pfam" id="PF22483">
    <property type="entry name" value="Mu-transpos_C_2"/>
    <property type="match status" value="1"/>
</dbReference>
<name>A0A7I7RI31_MYCCF</name>
<organism evidence="3 4">
    <name type="scientific">Mycolicibacterium celeriflavum</name>
    <name type="common">Mycobacterium celeriflavum</name>
    <dbReference type="NCBI Taxonomy" id="1249101"/>
    <lineage>
        <taxon>Bacteria</taxon>
        <taxon>Bacillati</taxon>
        <taxon>Actinomycetota</taxon>
        <taxon>Actinomycetes</taxon>
        <taxon>Mycobacteriales</taxon>
        <taxon>Mycobacteriaceae</taxon>
        <taxon>Mycolicibacterium</taxon>
    </lineage>
</organism>
<dbReference type="PROSITE" id="PS50994">
    <property type="entry name" value="INTEGRASE"/>
    <property type="match status" value="1"/>
</dbReference>
<dbReference type="SUPFAM" id="SSF53098">
    <property type="entry name" value="Ribonuclease H-like"/>
    <property type="match status" value="1"/>
</dbReference>
<gene>
    <name evidence="3" type="ORF">MCEL_18700</name>
</gene>
<comment type="similarity">
    <text evidence="1">Belongs to the transposase IS21/IS408/IS1162 family.</text>
</comment>
<dbReference type="GO" id="GO:0003676">
    <property type="term" value="F:nucleic acid binding"/>
    <property type="evidence" value="ECO:0007669"/>
    <property type="project" value="InterPro"/>
</dbReference>
<dbReference type="InterPro" id="IPR009057">
    <property type="entry name" value="Homeodomain-like_sf"/>
</dbReference>
<dbReference type="EMBL" id="AP022591">
    <property type="protein sequence ID" value="BBY43575.1"/>
    <property type="molecule type" value="Genomic_DNA"/>
</dbReference>
<accession>A0A7I7RI31</accession>
<evidence type="ECO:0000313" key="4">
    <source>
        <dbReference type="Proteomes" id="UP000466431"/>
    </source>
</evidence>
<evidence type="ECO:0000313" key="3">
    <source>
        <dbReference type="EMBL" id="BBY43575.1"/>
    </source>
</evidence>
<dbReference type="Gene3D" id="3.30.420.10">
    <property type="entry name" value="Ribonuclease H-like superfamily/Ribonuclease H"/>
    <property type="match status" value="1"/>
</dbReference>
<proteinExistence type="inferred from homology"/>
<dbReference type="InterPro" id="IPR012337">
    <property type="entry name" value="RNaseH-like_sf"/>
</dbReference>
<dbReference type="PANTHER" id="PTHR35004:SF8">
    <property type="entry name" value="TRANSPOSASE RV3428C-RELATED"/>
    <property type="match status" value="1"/>
</dbReference>
<reference evidence="3 4" key="1">
    <citation type="journal article" date="2019" name="Emerg. Microbes Infect.">
        <title>Comprehensive subspecies identification of 175 nontuberculous mycobacteria species based on 7547 genomic profiles.</title>
        <authorList>
            <person name="Matsumoto Y."/>
            <person name="Kinjo T."/>
            <person name="Motooka D."/>
            <person name="Nabeya D."/>
            <person name="Jung N."/>
            <person name="Uechi K."/>
            <person name="Horii T."/>
            <person name="Iida T."/>
            <person name="Fujita J."/>
            <person name="Nakamura S."/>
        </authorList>
    </citation>
    <scope>NUCLEOTIDE SEQUENCE [LARGE SCALE GENOMIC DNA]</scope>
    <source>
        <strain evidence="3 4">JCM 18439</strain>
    </source>
</reference>
<dbReference type="InterPro" id="IPR001584">
    <property type="entry name" value="Integrase_cat-core"/>
</dbReference>
<sequence length="517" mass="57578">MSYREVSVIEIKEMLRLWLQGRGLREVARLSGTDRKTVRRYVDRARACGLDRDGDVCQLTDELLAAVIAGVRSSRPNGKSEAWETIAAQGEQIKAWLDQDLTLTKVHTLLGRRGVVVSYRTLHRYAVTELGFGQRQTTVRVADGEPGAEVQVDFGRLGMLTDAADGRRRVVHGLIFTAVYSRHMFVWPTYRQTLNDVIGGFEAAWAFFGGVFAVVIPDNLKAIVDKADATDPKLNDAFREYAQARGFAVDPARVRSPRDKPRVERSVPYVRSNFFAGEQFRDIDDCRARAQQWCAQVAGMRVHGTTRCRPAEVFATDEAPKLKAAPDDVFDIPTWTHPKVAPDRHVQIAKALYSVPGELVGRRLDARADARTVKLYWRGELIKVHPVVAPGRRQTDPADLPAEASVYAMRDLNTLQRKASAHGDHVGAYAAAVLEHPLPWTKMRQVYRLLGLVRRHGAGAADDACRRALDAEVIDVGLIERMLSRGAGEQLPLMAKPPATASRFVRSATDFTVRRPS</sequence>
<dbReference type="Proteomes" id="UP000466431">
    <property type="component" value="Chromosome"/>
</dbReference>
<dbReference type="NCBIfam" id="NF033546">
    <property type="entry name" value="transpos_IS21"/>
    <property type="match status" value="1"/>
</dbReference>
<dbReference type="PANTHER" id="PTHR35004">
    <property type="entry name" value="TRANSPOSASE RV3428C-RELATED"/>
    <property type="match status" value="1"/>
</dbReference>
<evidence type="ECO:0000256" key="1">
    <source>
        <dbReference type="ARBA" id="ARBA00009277"/>
    </source>
</evidence>
<dbReference type="AlphaFoldDB" id="A0A7I7RI31"/>
<dbReference type="InterPro" id="IPR054353">
    <property type="entry name" value="IstA-like_C"/>
</dbReference>
<keyword evidence="4" id="KW-1185">Reference proteome</keyword>
<dbReference type="SUPFAM" id="SSF46689">
    <property type="entry name" value="Homeodomain-like"/>
    <property type="match status" value="1"/>
</dbReference>
<dbReference type="RefSeq" id="WP_163689847.1">
    <property type="nucleotide sequence ID" value="NZ_AP022591.1"/>
</dbReference>
<dbReference type="InterPro" id="IPR036397">
    <property type="entry name" value="RNaseH_sf"/>
</dbReference>
<dbReference type="GO" id="GO:0015074">
    <property type="term" value="P:DNA integration"/>
    <property type="evidence" value="ECO:0007669"/>
    <property type="project" value="InterPro"/>
</dbReference>
<evidence type="ECO:0000259" key="2">
    <source>
        <dbReference type="PROSITE" id="PS50994"/>
    </source>
</evidence>
<protein>
    <submittedName>
        <fullName evidence="3">Putative transposase</fullName>
    </submittedName>
</protein>